<gene>
    <name evidence="2" type="ordered locus">Mnod_5396</name>
</gene>
<dbReference type="STRING" id="460265.Mnod_5396"/>
<sequence length="484" mass="54198">METAHGASPNDGVRLHEFTRSEKNEIQARLFTEWAAHLSTAETTLIGWLLANTVARGHRSGTYSLNQLINGVPKRDGSGMWTAGTGMSLNTIRRAIEAARSRGLIHTSQCERGTIFTVVLTWNPKTGKAEESNVVALNLPRARRANLTVVPNEQTAPDADAGEWGVPNSDKGGCLNLIEGGIRFGHPSIEKPTNQETISREDPAPPCGPRSLLPEVRKRTRPVPAQTPSVSVPETVQPSPRCAAPPPTAQAAIDRAAEARKARLAAARKRVDTHAWRTTWEAAYSECYPARTIAMWTDRETGILKKAVNRHWPANRLSEVHNFLDWVVRNWDPIRKAKLGWMEKDPPPSQPQIGFVARLFPKFHEAYSDQAELKWRGTLPGTKQKVIALMRDKGLTEEVAFRQVLARQEAERNEERMRKLAAQAKRDREVAMLAAATARRETRFTKENPHPRAHENKPKPVEMVPGEPDWENGFKLPEFDESKW</sequence>
<organism evidence="2 3">
    <name type="scientific">Methylobacterium nodulans (strain LMG 21967 / CNCM I-2342 / ORS 2060)</name>
    <dbReference type="NCBI Taxonomy" id="460265"/>
    <lineage>
        <taxon>Bacteria</taxon>
        <taxon>Pseudomonadati</taxon>
        <taxon>Pseudomonadota</taxon>
        <taxon>Alphaproteobacteria</taxon>
        <taxon>Hyphomicrobiales</taxon>
        <taxon>Methylobacteriaceae</taxon>
        <taxon>Methylobacterium</taxon>
    </lineage>
</organism>
<feature type="compositionally biased region" description="Basic and acidic residues" evidence="1">
    <location>
        <begin position="440"/>
        <end position="460"/>
    </location>
</feature>
<evidence type="ECO:0000256" key="1">
    <source>
        <dbReference type="SAM" id="MobiDB-lite"/>
    </source>
</evidence>
<dbReference type="Proteomes" id="UP000008207">
    <property type="component" value="Chromosome"/>
</dbReference>
<proteinExistence type="predicted"/>
<accession>B8IMP8</accession>
<keyword evidence="3" id="KW-1185">Reference proteome</keyword>
<protein>
    <submittedName>
        <fullName evidence="2">Uncharacterized protein</fullName>
    </submittedName>
</protein>
<dbReference type="KEGG" id="mno:Mnod_5396"/>
<reference evidence="2 3" key="1">
    <citation type="submission" date="2009-01" db="EMBL/GenBank/DDBJ databases">
        <title>Complete sequence of chromosome of Methylobacterium nodulans ORS 2060.</title>
        <authorList>
            <consortium name="US DOE Joint Genome Institute"/>
            <person name="Lucas S."/>
            <person name="Copeland A."/>
            <person name="Lapidus A."/>
            <person name="Glavina del Rio T."/>
            <person name="Dalin E."/>
            <person name="Tice H."/>
            <person name="Bruce D."/>
            <person name="Goodwin L."/>
            <person name="Pitluck S."/>
            <person name="Sims D."/>
            <person name="Brettin T."/>
            <person name="Detter J.C."/>
            <person name="Han C."/>
            <person name="Larimer F."/>
            <person name="Land M."/>
            <person name="Hauser L."/>
            <person name="Kyrpides N."/>
            <person name="Ivanova N."/>
            <person name="Marx C.J."/>
            <person name="Richardson P."/>
        </authorList>
    </citation>
    <scope>NUCLEOTIDE SEQUENCE [LARGE SCALE GENOMIC DNA]</scope>
    <source>
        <strain evidence="3">LMG 21967 / CNCM I-2342 / ORS 2060</strain>
    </source>
</reference>
<dbReference type="AlphaFoldDB" id="B8IMP8"/>
<dbReference type="RefSeq" id="WP_015931850.1">
    <property type="nucleotide sequence ID" value="NC_011894.1"/>
</dbReference>
<evidence type="ECO:0000313" key="3">
    <source>
        <dbReference type="Proteomes" id="UP000008207"/>
    </source>
</evidence>
<feature type="region of interest" description="Disordered" evidence="1">
    <location>
        <begin position="440"/>
        <end position="484"/>
    </location>
</feature>
<name>B8IMP8_METNO</name>
<feature type="compositionally biased region" description="Polar residues" evidence="1">
    <location>
        <begin position="226"/>
        <end position="238"/>
    </location>
</feature>
<evidence type="ECO:0000313" key="2">
    <source>
        <dbReference type="EMBL" id="ACL60241.1"/>
    </source>
</evidence>
<dbReference type="HOGENOM" id="CLU_563612_0_0_5"/>
<feature type="region of interest" description="Disordered" evidence="1">
    <location>
        <begin position="185"/>
        <end position="247"/>
    </location>
</feature>
<dbReference type="EMBL" id="CP001349">
    <property type="protein sequence ID" value="ACL60241.1"/>
    <property type="molecule type" value="Genomic_DNA"/>
</dbReference>